<dbReference type="Proteomes" id="UP000243975">
    <property type="component" value="Unassembled WGS sequence"/>
</dbReference>
<dbReference type="AlphaFoldDB" id="A0A103XP08"/>
<evidence type="ECO:0000313" key="3">
    <source>
        <dbReference type="Proteomes" id="UP000243975"/>
    </source>
</evidence>
<feature type="transmembrane region" description="Helical" evidence="1">
    <location>
        <begin position="26"/>
        <end position="43"/>
    </location>
</feature>
<name>A0A103XP08_CYNCS</name>
<keyword evidence="1" id="KW-0812">Transmembrane</keyword>
<protein>
    <submittedName>
        <fullName evidence="2">Uncharacterized protein</fullName>
    </submittedName>
</protein>
<evidence type="ECO:0000313" key="2">
    <source>
        <dbReference type="EMBL" id="KVH94268.1"/>
    </source>
</evidence>
<sequence>MVKDDHHQVLRLLLRSNAFNNTHRRIGVALYGLVFLQAISGLLRPERNHRFRYGNHQYIHRATSIPKENIKKYKILGRIFHSRNRMHRVLVFISREVGVHTKARCSSGE</sequence>
<dbReference type="Gramene" id="KVH94268">
    <property type="protein sequence ID" value="KVH94268"/>
    <property type="gene ID" value="Ccrd_003622"/>
</dbReference>
<organism evidence="2 3">
    <name type="scientific">Cynara cardunculus var. scolymus</name>
    <name type="common">Globe artichoke</name>
    <name type="synonym">Cynara scolymus</name>
    <dbReference type="NCBI Taxonomy" id="59895"/>
    <lineage>
        <taxon>Eukaryota</taxon>
        <taxon>Viridiplantae</taxon>
        <taxon>Streptophyta</taxon>
        <taxon>Embryophyta</taxon>
        <taxon>Tracheophyta</taxon>
        <taxon>Spermatophyta</taxon>
        <taxon>Magnoliopsida</taxon>
        <taxon>eudicotyledons</taxon>
        <taxon>Gunneridae</taxon>
        <taxon>Pentapetalae</taxon>
        <taxon>asterids</taxon>
        <taxon>campanulids</taxon>
        <taxon>Asterales</taxon>
        <taxon>Asteraceae</taxon>
        <taxon>Carduoideae</taxon>
        <taxon>Cardueae</taxon>
        <taxon>Carduinae</taxon>
        <taxon>Cynara</taxon>
    </lineage>
</organism>
<evidence type="ECO:0000256" key="1">
    <source>
        <dbReference type="SAM" id="Phobius"/>
    </source>
</evidence>
<accession>A0A103XP08</accession>
<feature type="non-terminal residue" evidence="2">
    <location>
        <position position="109"/>
    </location>
</feature>
<comment type="caution">
    <text evidence="2">The sequence shown here is derived from an EMBL/GenBank/DDBJ whole genome shotgun (WGS) entry which is preliminary data.</text>
</comment>
<proteinExistence type="predicted"/>
<keyword evidence="1" id="KW-1133">Transmembrane helix</keyword>
<gene>
    <name evidence="2" type="ORF">Ccrd_003622</name>
</gene>
<keyword evidence="1" id="KW-0472">Membrane</keyword>
<reference evidence="2 3" key="1">
    <citation type="journal article" date="2016" name="Sci. Rep.">
        <title>The genome sequence of the outbreeding globe artichoke constructed de novo incorporating a phase-aware low-pass sequencing strategy of F1 progeny.</title>
        <authorList>
            <person name="Scaglione D."/>
            <person name="Reyes-Chin-Wo S."/>
            <person name="Acquadro A."/>
            <person name="Froenicke L."/>
            <person name="Portis E."/>
            <person name="Beitel C."/>
            <person name="Tirone M."/>
            <person name="Mauro R."/>
            <person name="Lo Monaco A."/>
            <person name="Mauromicale G."/>
            <person name="Faccioli P."/>
            <person name="Cattivelli L."/>
            <person name="Rieseberg L."/>
            <person name="Michelmore R."/>
            <person name="Lanteri S."/>
        </authorList>
    </citation>
    <scope>NUCLEOTIDE SEQUENCE [LARGE SCALE GENOMIC DNA]</scope>
    <source>
        <strain evidence="2">2C</strain>
    </source>
</reference>
<keyword evidence="3" id="KW-1185">Reference proteome</keyword>
<dbReference type="EMBL" id="LEKV01004559">
    <property type="protein sequence ID" value="KVH94268.1"/>
    <property type="molecule type" value="Genomic_DNA"/>
</dbReference>